<dbReference type="InterPro" id="IPR033985">
    <property type="entry name" value="SusD-like_N"/>
</dbReference>
<dbReference type="AlphaFoldDB" id="A0A5P2G5K9"/>
<evidence type="ECO:0000256" key="5">
    <source>
        <dbReference type="ARBA" id="ARBA00023237"/>
    </source>
</evidence>
<evidence type="ECO:0000256" key="1">
    <source>
        <dbReference type="ARBA" id="ARBA00004442"/>
    </source>
</evidence>
<reference evidence="8 9" key="1">
    <citation type="submission" date="2019-09" db="EMBL/GenBank/DDBJ databases">
        <title>Complete genome sequence of Arachidicoccus sp. B3-10 isolated from apple orchard soil.</title>
        <authorList>
            <person name="Kim H.S."/>
            <person name="Han K.-I."/>
            <person name="Suh M.K."/>
            <person name="Lee K.C."/>
            <person name="Eom M.K."/>
            <person name="Kim J.-S."/>
            <person name="Kang S.W."/>
            <person name="Sin Y."/>
            <person name="Lee J.-S."/>
        </authorList>
    </citation>
    <scope>NUCLEOTIDE SEQUENCE [LARGE SCALE GENOMIC DNA]</scope>
    <source>
        <strain evidence="8 9">B3-10</strain>
    </source>
</reference>
<organism evidence="8 9">
    <name type="scientific">Rhizosphaericola mali</name>
    <dbReference type="NCBI Taxonomy" id="2545455"/>
    <lineage>
        <taxon>Bacteria</taxon>
        <taxon>Pseudomonadati</taxon>
        <taxon>Bacteroidota</taxon>
        <taxon>Chitinophagia</taxon>
        <taxon>Chitinophagales</taxon>
        <taxon>Chitinophagaceae</taxon>
        <taxon>Rhizosphaericola</taxon>
    </lineage>
</organism>
<evidence type="ECO:0000256" key="4">
    <source>
        <dbReference type="ARBA" id="ARBA00023136"/>
    </source>
</evidence>
<keyword evidence="4" id="KW-0472">Membrane</keyword>
<evidence type="ECO:0000256" key="2">
    <source>
        <dbReference type="ARBA" id="ARBA00006275"/>
    </source>
</evidence>
<dbReference type="SUPFAM" id="SSF48452">
    <property type="entry name" value="TPR-like"/>
    <property type="match status" value="1"/>
</dbReference>
<dbReference type="RefSeq" id="WP_131330048.1">
    <property type="nucleotide sequence ID" value="NZ_CP044016.1"/>
</dbReference>
<evidence type="ECO:0000259" key="7">
    <source>
        <dbReference type="Pfam" id="PF14322"/>
    </source>
</evidence>
<keyword evidence="3" id="KW-0732">Signal</keyword>
<evidence type="ECO:0000259" key="6">
    <source>
        <dbReference type="Pfam" id="PF07980"/>
    </source>
</evidence>
<feature type="domain" description="SusD-like N-terminal" evidence="7">
    <location>
        <begin position="107"/>
        <end position="242"/>
    </location>
</feature>
<dbReference type="PROSITE" id="PS51257">
    <property type="entry name" value="PROKAR_LIPOPROTEIN"/>
    <property type="match status" value="1"/>
</dbReference>
<dbReference type="OrthoDB" id="9783641at2"/>
<evidence type="ECO:0000313" key="8">
    <source>
        <dbReference type="EMBL" id="QES89102.1"/>
    </source>
</evidence>
<dbReference type="Gene3D" id="1.25.40.10">
    <property type="entry name" value="Tetratricopeptide repeat domain"/>
    <property type="match status" value="1"/>
</dbReference>
<dbReference type="InterPro" id="IPR011990">
    <property type="entry name" value="TPR-like_helical_dom_sf"/>
</dbReference>
<protein>
    <submittedName>
        <fullName evidence="8">RagB/SusD family nutrient uptake outer membrane protein</fullName>
    </submittedName>
</protein>
<dbReference type="KEGG" id="arac:E0W69_010670"/>
<keyword evidence="9" id="KW-1185">Reference proteome</keyword>
<comment type="similarity">
    <text evidence="2">Belongs to the SusD family.</text>
</comment>
<sequence>MKRIIQISLATLTSIILFSACTKKLDQLPYVQETSEVVYTDPDKVAGALAKLYAGYTLSGQDATDYPDISTTDVGTSVYLRLLWEFQELPTDEAVIGWNDNDLLSYHNLSWAAAGYYNRIMYDRIFFEVAACNEFIREVKAHDYSKFTTDQQATIAQGVLEARFLRAFAYWTAMDLYGNVPFTTETDGVGAYFPKQIKRADLFNYVSSELRNLSDSLPTPGATDYGRANQGASLALLSRLYLNASVYTGTDKYDSCVLYSNKIINSGWYSLNNTYANNFKADNNTSPEMIFPLVADGTRSKSYGNTTFIIHSEVGGNMNNNTAPYGIASGSGWGGMRATKAFVNKFGDPSGATDKRAIFYTDGQNLEITTITSFTDGYAVPKFINLTSTGAAGSDPTQTFADTDFPLFRLAEIYLNYAEATLRGASNGDNALALGYLNALRQRAYGNTLGNITANQMTLNYILDERCRELYFEAIRRTDLVRYNMLTTATYLWPFKGGSSTGTSVDSKYNIFPIPTTDLIANPTLVQNTGY</sequence>
<feature type="domain" description="RagB/SusD" evidence="6">
    <location>
        <begin position="355"/>
        <end position="531"/>
    </location>
</feature>
<evidence type="ECO:0000256" key="3">
    <source>
        <dbReference type="ARBA" id="ARBA00022729"/>
    </source>
</evidence>
<dbReference type="InterPro" id="IPR012944">
    <property type="entry name" value="SusD_RagB_dom"/>
</dbReference>
<evidence type="ECO:0000313" key="9">
    <source>
        <dbReference type="Proteomes" id="UP000292424"/>
    </source>
</evidence>
<dbReference type="GO" id="GO:0009279">
    <property type="term" value="C:cell outer membrane"/>
    <property type="evidence" value="ECO:0007669"/>
    <property type="project" value="UniProtKB-SubCell"/>
</dbReference>
<comment type="subcellular location">
    <subcellularLocation>
        <location evidence="1">Cell outer membrane</location>
    </subcellularLocation>
</comment>
<dbReference type="Proteomes" id="UP000292424">
    <property type="component" value="Chromosome"/>
</dbReference>
<gene>
    <name evidence="8" type="ORF">E0W69_010670</name>
</gene>
<accession>A0A5P2G5K9</accession>
<name>A0A5P2G5K9_9BACT</name>
<keyword evidence="5" id="KW-0998">Cell outer membrane</keyword>
<dbReference type="Gene3D" id="1.25.40.390">
    <property type="match status" value="1"/>
</dbReference>
<dbReference type="Gene3D" id="1.10.3780.10">
    <property type="entry name" value="SusD-like"/>
    <property type="match status" value="1"/>
</dbReference>
<dbReference type="EMBL" id="CP044016">
    <property type="protein sequence ID" value="QES89102.1"/>
    <property type="molecule type" value="Genomic_DNA"/>
</dbReference>
<dbReference type="Pfam" id="PF07980">
    <property type="entry name" value="SusD_RagB"/>
    <property type="match status" value="1"/>
</dbReference>
<dbReference type="CDD" id="cd08977">
    <property type="entry name" value="SusD"/>
    <property type="match status" value="1"/>
</dbReference>
<proteinExistence type="inferred from homology"/>
<dbReference type="Pfam" id="PF14322">
    <property type="entry name" value="SusD-like_3"/>
    <property type="match status" value="1"/>
</dbReference>